<dbReference type="GO" id="GO:0000166">
    <property type="term" value="F:nucleotide binding"/>
    <property type="evidence" value="ECO:0007669"/>
    <property type="project" value="UniProtKB-KW"/>
</dbReference>
<dbReference type="PROSITE" id="PS50805">
    <property type="entry name" value="KRAB"/>
    <property type="match status" value="1"/>
</dbReference>
<evidence type="ECO:0000259" key="15">
    <source>
        <dbReference type="PROSITE" id="PS50805"/>
    </source>
</evidence>
<dbReference type="FunFam" id="3.30.70.1820:FF:000002">
    <property type="entry name" value="LINE-1 retrotransposable element ORF1 protein"/>
    <property type="match status" value="1"/>
</dbReference>
<dbReference type="InterPro" id="IPR043636">
    <property type="entry name" value="L1_RRM_dom"/>
</dbReference>
<keyword evidence="17" id="KW-1185">Reference proteome</keyword>
<dbReference type="Gene3D" id="1.20.5.390">
    <property type="entry name" value="L1 transposable element, trimerization domain"/>
    <property type="match status" value="1"/>
</dbReference>
<dbReference type="InterPro" id="IPR042566">
    <property type="entry name" value="L1_C"/>
</dbReference>
<dbReference type="Gene3D" id="3.30.250.20">
    <property type="entry name" value="L1 transposable element, C-terminal domain"/>
    <property type="match status" value="1"/>
</dbReference>
<evidence type="ECO:0000256" key="5">
    <source>
        <dbReference type="ARBA" id="ARBA00022843"/>
    </source>
</evidence>
<evidence type="ECO:0000256" key="12">
    <source>
        <dbReference type="ARBA" id="ARBA00078321"/>
    </source>
</evidence>
<feature type="region of interest" description="Disordered" evidence="14">
    <location>
        <begin position="54"/>
        <end position="105"/>
    </location>
</feature>
<evidence type="ECO:0000256" key="11">
    <source>
        <dbReference type="ARBA" id="ARBA00076441"/>
    </source>
</evidence>
<evidence type="ECO:0000256" key="7">
    <source>
        <dbReference type="ARBA" id="ARBA00023242"/>
    </source>
</evidence>
<comment type="function">
    <text evidence="8">Nucleic acid-binding protein which is essential for retrotransposition of LINE-1 elements in the genome. Functions as a nucleic acid chaperone binding its own transcript and therefore preferentially mobilizing the transcript from which they are encoded.</text>
</comment>
<evidence type="ECO:0000256" key="1">
    <source>
        <dbReference type="ARBA" id="ARBA00004210"/>
    </source>
</evidence>
<dbReference type="Pfam" id="PF02994">
    <property type="entry name" value="Transposase_22"/>
    <property type="match status" value="1"/>
</dbReference>
<keyword evidence="7" id="KW-0539">Nucleus</keyword>
<organism evidence="16 17">
    <name type="scientific">Callithrix jacchus</name>
    <name type="common">White-tufted-ear marmoset</name>
    <name type="synonym">Simia Jacchus</name>
    <dbReference type="NCBI Taxonomy" id="9483"/>
    <lineage>
        <taxon>Eukaryota</taxon>
        <taxon>Metazoa</taxon>
        <taxon>Chordata</taxon>
        <taxon>Craniata</taxon>
        <taxon>Vertebrata</taxon>
        <taxon>Euteleostomi</taxon>
        <taxon>Mammalia</taxon>
        <taxon>Eutheria</taxon>
        <taxon>Euarchontoglires</taxon>
        <taxon>Primates</taxon>
        <taxon>Haplorrhini</taxon>
        <taxon>Platyrrhini</taxon>
        <taxon>Cebidae</taxon>
        <taxon>Callitrichinae</taxon>
        <taxon>Callithrix</taxon>
        <taxon>Callithrix</taxon>
    </lineage>
</organism>
<sequence>MPGSPGSLEIERLTFRDVAIEFSLEECQCLDTAQQNLYRNVMLENYRNLAFLGRQATSSSSSQTPQPGKSTKMEKNKHKKDETIKDQNTSSPSRHQNFSTQDHNLTKECNELTDAGFRRWLITNISELKEHVLTQCKVTKNLGKKLDKMLIGITRIEKNINDLMELKNTAQELHEAYTSLNSQIDQGEERISEIEDQLNEIKREGKTREKRVKRDEQSLQKIWDHVKRPYLCLISVPEYDGENESKLENMFQDIIQENFPSLARQSKFQIQEIQRTPQRYSLRRATPRHIIIIFTRVEMKEKMLRAAREKGQVTHRGKPIRLTADLSAETLQARRDWGPIFNILKENNFQLRIYIQPN</sequence>
<reference evidence="16" key="1">
    <citation type="submission" date="2009-03" db="EMBL/GenBank/DDBJ databases">
        <authorList>
            <person name="Warren W."/>
            <person name="Ye L."/>
            <person name="Minx P."/>
            <person name="Worley K."/>
            <person name="Gibbs R."/>
            <person name="Wilson R.K."/>
        </authorList>
    </citation>
    <scope>NUCLEOTIDE SEQUENCE [LARGE SCALE GENOMIC DNA]</scope>
</reference>
<dbReference type="Gene3D" id="3.30.70.1820">
    <property type="entry name" value="L1 transposable element, RRM domain"/>
    <property type="match status" value="1"/>
</dbReference>
<evidence type="ECO:0000256" key="9">
    <source>
        <dbReference type="ARBA" id="ARBA00061640"/>
    </source>
</evidence>
<reference evidence="16" key="3">
    <citation type="submission" date="2025-09" db="UniProtKB">
        <authorList>
            <consortium name="Ensembl"/>
        </authorList>
    </citation>
    <scope>IDENTIFICATION</scope>
</reference>
<evidence type="ECO:0000256" key="14">
    <source>
        <dbReference type="SAM" id="MobiDB-lite"/>
    </source>
</evidence>
<evidence type="ECO:0000313" key="16">
    <source>
        <dbReference type="Ensembl" id="ENSCJAP00000077695.1"/>
    </source>
</evidence>
<name>A0A5F4WJ93_CALJA</name>
<reference evidence="16" key="2">
    <citation type="submission" date="2025-08" db="UniProtKB">
        <authorList>
            <consortium name="Ensembl"/>
        </authorList>
    </citation>
    <scope>IDENTIFICATION</scope>
</reference>
<evidence type="ECO:0000256" key="8">
    <source>
        <dbReference type="ARBA" id="ARBA00060281"/>
    </source>
</evidence>
<evidence type="ECO:0000256" key="3">
    <source>
        <dbReference type="ARBA" id="ARBA00022490"/>
    </source>
</evidence>
<dbReference type="GO" id="GO:0032197">
    <property type="term" value="P:retrotransposition"/>
    <property type="evidence" value="ECO:0007669"/>
    <property type="project" value="UniProtKB-ARBA"/>
</dbReference>
<feature type="compositionally biased region" description="Low complexity" evidence="14">
    <location>
        <begin position="57"/>
        <end position="67"/>
    </location>
</feature>
<accession>A0A5F4WJ93</accession>
<comment type="subcellular location">
    <subcellularLocation>
        <location evidence="1">Cytoplasm</location>
        <location evidence="1">Stress granule</location>
    </subcellularLocation>
    <subcellularLocation>
        <location evidence="2">Nucleus</location>
        <location evidence="2">Nucleolus</location>
    </subcellularLocation>
</comment>
<evidence type="ECO:0000313" key="17">
    <source>
        <dbReference type="Proteomes" id="UP000008225"/>
    </source>
</evidence>
<dbReference type="CDD" id="cd07765">
    <property type="entry name" value="KRAB_A-box"/>
    <property type="match status" value="1"/>
</dbReference>
<dbReference type="AlphaFoldDB" id="A0A5F4WJ93"/>
<dbReference type="InParanoid" id="A0A5F4WJ93"/>
<proteinExistence type="inferred from homology"/>
<keyword evidence="6 13" id="KW-0175">Coiled coil</keyword>
<dbReference type="InterPro" id="IPR001909">
    <property type="entry name" value="KRAB"/>
</dbReference>
<dbReference type="SUPFAM" id="SSF109640">
    <property type="entry name" value="KRAB domain (Kruppel-associated box)"/>
    <property type="match status" value="1"/>
</dbReference>
<evidence type="ECO:0000256" key="10">
    <source>
        <dbReference type="ARBA" id="ARBA00067412"/>
    </source>
</evidence>
<evidence type="ECO:0000256" key="4">
    <source>
        <dbReference type="ARBA" id="ARBA00022741"/>
    </source>
</evidence>
<dbReference type="Ensembl" id="ENSCJAT00000117024.2">
    <property type="protein sequence ID" value="ENSCJAP00000077695.1"/>
    <property type="gene ID" value="ENSCJAG00000064733.2"/>
</dbReference>
<dbReference type="InterPro" id="IPR035301">
    <property type="entry name" value="L1_trimer"/>
</dbReference>
<keyword evidence="5" id="KW-0832">Ubl conjugation</keyword>
<dbReference type="Gene3D" id="6.10.140.140">
    <property type="match status" value="1"/>
</dbReference>
<dbReference type="FunFam" id="1.20.5.390:FF:000005">
    <property type="entry name" value="LINE-1 retrotransposable element ORF1 protein"/>
    <property type="match status" value="1"/>
</dbReference>
<dbReference type="STRING" id="9483.ENSCJAP00000077695"/>
<dbReference type="SMART" id="SM00349">
    <property type="entry name" value="KRAB"/>
    <property type="match status" value="1"/>
</dbReference>
<feature type="coiled-coil region" evidence="13">
    <location>
        <begin position="153"/>
        <end position="211"/>
    </location>
</feature>
<dbReference type="Bgee" id="ENSCJAG00000064733">
    <property type="expression patterns" value="Expressed in testis and 1 other cell type or tissue"/>
</dbReference>
<dbReference type="Proteomes" id="UP000008225">
    <property type="component" value="Chromosome 15"/>
</dbReference>
<feature type="compositionally biased region" description="Polar residues" evidence="14">
    <location>
        <begin position="86"/>
        <end position="103"/>
    </location>
</feature>
<dbReference type="Pfam" id="PF17490">
    <property type="entry name" value="Tnp_22_dsRBD"/>
    <property type="match status" value="1"/>
</dbReference>
<evidence type="ECO:0000256" key="13">
    <source>
        <dbReference type="SAM" id="Coils"/>
    </source>
</evidence>
<dbReference type="Pfam" id="PF17489">
    <property type="entry name" value="Tnp_22_trimer"/>
    <property type="match status" value="1"/>
</dbReference>
<dbReference type="OMA" id="IGITRIE"/>
<keyword evidence="3" id="KW-0963">Cytoplasm</keyword>
<feature type="compositionally biased region" description="Basic and acidic residues" evidence="14">
    <location>
        <begin position="71"/>
        <end position="85"/>
    </location>
</feature>
<dbReference type="InterPro" id="IPR036051">
    <property type="entry name" value="KRAB_dom_sf"/>
</dbReference>
<protein>
    <recommendedName>
        <fullName evidence="10">LINE-1 retrotransposable element ORF1 protein</fullName>
    </recommendedName>
    <alternativeName>
        <fullName evidence="11">LINE retrotransposable element 1</fullName>
    </alternativeName>
    <alternativeName>
        <fullName evidence="12">LINE1 retrotransposable element 1</fullName>
    </alternativeName>
</protein>
<comment type="similarity">
    <text evidence="9">Belongs to the transposase 22 family.</text>
</comment>
<feature type="domain" description="KRAB" evidence="15">
    <location>
        <begin position="13"/>
        <end position="92"/>
    </location>
</feature>
<evidence type="ECO:0000256" key="2">
    <source>
        <dbReference type="ARBA" id="ARBA00004604"/>
    </source>
</evidence>
<dbReference type="Pfam" id="PF01352">
    <property type="entry name" value="KRAB"/>
    <property type="match status" value="1"/>
</dbReference>
<dbReference type="GO" id="GO:0010494">
    <property type="term" value="C:cytoplasmic stress granule"/>
    <property type="evidence" value="ECO:0007669"/>
    <property type="project" value="UniProtKB-SubCell"/>
</dbReference>
<dbReference type="GeneTree" id="ENSGT01150000286955"/>
<dbReference type="GO" id="GO:0005730">
    <property type="term" value="C:nucleolus"/>
    <property type="evidence" value="ECO:0007669"/>
    <property type="project" value="UniProtKB-SubCell"/>
</dbReference>
<dbReference type="GO" id="GO:0006355">
    <property type="term" value="P:regulation of DNA-templated transcription"/>
    <property type="evidence" value="ECO:0007669"/>
    <property type="project" value="InterPro"/>
</dbReference>
<dbReference type="InterPro" id="IPR035300">
    <property type="entry name" value="L1_dsRBD"/>
</dbReference>
<evidence type="ECO:0000256" key="6">
    <source>
        <dbReference type="ARBA" id="ARBA00023054"/>
    </source>
</evidence>
<dbReference type="InterPro" id="IPR004244">
    <property type="entry name" value="Transposase_22"/>
</dbReference>
<keyword evidence="4" id="KW-0547">Nucleotide-binding</keyword>
<dbReference type="PANTHER" id="PTHR11505">
    <property type="entry name" value="L1 TRANSPOSABLE ELEMENT-RELATED"/>
    <property type="match status" value="1"/>
</dbReference>